<dbReference type="FunFam" id="1.10.357.20:FF:000002">
    <property type="entry name" value="Solute carrier family 41, member 2"/>
    <property type="match status" value="1"/>
</dbReference>
<feature type="transmembrane region" description="Helical" evidence="9">
    <location>
        <begin position="197"/>
        <end position="218"/>
    </location>
</feature>
<feature type="transmembrane region" description="Helical" evidence="9">
    <location>
        <begin position="119"/>
        <end position="146"/>
    </location>
</feature>
<dbReference type="SUPFAM" id="SSF161093">
    <property type="entry name" value="MgtE membrane domain-like"/>
    <property type="match status" value="4"/>
</dbReference>
<evidence type="ECO:0000259" key="10">
    <source>
        <dbReference type="Pfam" id="PF01769"/>
    </source>
</evidence>
<feature type="transmembrane region" description="Helical" evidence="9">
    <location>
        <begin position="230"/>
        <end position="249"/>
    </location>
</feature>
<feature type="transmembrane region" description="Helical" evidence="9">
    <location>
        <begin position="292"/>
        <end position="310"/>
    </location>
</feature>
<evidence type="ECO:0000256" key="3">
    <source>
        <dbReference type="ARBA" id="ARBA00022448"/>
    </source>
</evidence>
<feature type="transmembrane region" description="Helical" evidence="9">
    <location>
        <begin position="748"/>
        <end position="768"/>
    </location>
</feature>
<feature type="transmembrane region" description="Helical" evidence="9">
    <location>
        <begin position="845"/>
        <end position="864"/>
    </location>
</feature>
<feature type="transmembrane region" description="Helical" evidence="9">
    <location>
        <begin position="717"/>
        <end position="736"/>
    </location>
</feature>
<feature type="domain" description="SLC41A/MgtE integral membrane" evidence="10">
    <location>
        <begin position="782"/>
        <end position="930"/>
    </location>
</feature>
<feature type="transmembrane region" description="Helical" evidence="9">
    <location>
        <begin position="645"/>
        <end position="672"/>
    </location>
</feature>
<name>A0A482WE84_ASBVE</name>
<evidence type="ECO:0000256" key="1">
    <source>
        <dbReference type="ARBA" id="ARBA00004141"/>
    </source>
</evidence>
<dbReference type="InterPro" id="IPR045349">
    <property type="entry name" value="SLC41A1-3"/>
</dbReference>
<evidence type="ECO:0000256" key="2">
    <source>
        <dbReference type="ARBA" id="ARBA00009749"/>
    </source>
</evidence>
<comment type="similarity">
    <text evidence="2">Belongs to the SLC41A transporter family.</text>
</comment>
<evidence type="ECO:0000313" key="11">
    <source>
        <dbReference type="EMBL" id="RZC42758.1"/>
    </source>
</evidence>
<protein>
    <submittedName>
        <fullName evidence="11">Solute carrier family 41 member 1-like</fullName>
    </submittedName>
</protein>
<dbReference type="InterPro" id="IPR036739">
    <property type="entry name" value="SLC41_membr_dom_sf"/>
</dbReference>
<dbReference type="OrthoDB" id="5791097at2759"/>
<feature type="domain" description="SLC41A/MgtE integral membrane" evidence="10">
    <location>
        <begin position="570"/>
        <end position="702"/>
    </location>
</feature>
<dbReference type="GO" id="GO:0005886">
    <property type="term" value="C:plasma membrane"/>
    <property type="evidence" value="ECO:0007669"/>
    <property type="project" value="TreeGrafter"/>
</dbReference>
<organism evidence="11 12">
    <name type="scientific">Asbolus verrucosus</name>
    <name type="common">Desert ironclad beetle</name>
    <dbReference type="NCBI Taxonomy" id="1661398"/>
    <lineage>
        <taxon>Eukaryota</taxon>
        <taxon>Metazoa</taxon>
        <taxon>Ecdysozoa</taxon>
        <taxon>Arthropoda</taxon>
        <taxon>Hexapoda</taxon>
        <taxon>Insecta</taxon>
        <taxon>Pterygota</taxon>
        <taxon>Neoptera</taxon>
        <taxon>Endopterygota</taxon>
        <taxon>Coleoptera</taxon>
        <taxon>Polyphaga</taxon>
        <taxon>Cucujiformia</taxon>
        <taxon>Tenebrionidae</taxon>
        <taxon>Pimeliinae</taxon>
        <taxon>Asbolus</taxon>
    </lineage>
</organism>
<dbReference type="Pfam" id="PF01769">
    <property type="entry name" value="MgtE"/>
    <property type="match status" value="4"/>
</dbReference>
<evidence type="ECO:0000256" key="9">
    <source>
        <dbReference type="SAM" id="Phobius"/>
    </source>
</evidence>
<dbReference type="Proteomes" id="UP000292052">
    <property type="component" value="Unassembled WGS sequence"/>
</dbReference>
<feature type="transmembrane region" description="Helical" evidence="9">
    <location>
        <begin position="424"/>
        <end position="447"/>
    </location>
</feature>
<feature type="transmembrane region" description="Helical" evidence="9">
    <location>
        <begin position="158"/>
        <end position="185"/>
    </location>
</feature>
<reference evidence="11 12" key="1">
    <citation type="submission" date="2017-03" db="EMBL/GenBank/DDBJ databases">
        <title>Genome of the blue death feigning beetle - Asbolus verrucosus.</title>
        <authorList>
            <person name="Rider S.D."/>
        </authorList>
    </citation>
    <scope>NUCLEOTIDE SEQUENCE [LARGE SCALE GENOMIC DNA]</scope>
    <source>
        <strain evidence="11">Butters</strain>
        <tissue evidence="11">Head and leg muscle</tissue>
    </source>
</reference>
<accession>A0A482WE84</accession>
<evidence type="ECO:0000313" key="12">
    <source>
        <dbReference type="Proteomes" id="UP000292052"/>
    </source>
</evidence>
<dbReference type="InterPro" id="IPR006667">
    <property type="entry name" value="SLC41_membr_dom"/>
</dbReference>
<dbReference type="EMBL" id="QDEB01005294">
    <property type="protein sequence ID" value="RZC42758.1"/>
    <property type="molecule type" value="Genomic_DNA"/>
</dbReference>
<feature type="transmembrane region" description="Helical" evidence="9">
    <location>
        <begin position="526"/>
        <end position="551"/>
    </location>
</feature>
<comment type="subcellular location">
    <subcellularLocation>
        <location evidence="1">Membrane</location>
        <topology evidence="1">Multi-pass membrane protein</topology>
    </subcellularLocation>
</comment>
<keyword evidence="6 9" id="KW-1133">Transmembrane helix</keyword>
<keyword evidence="7" id="KW-0406">Ion transport</keyword>
<dbReference type="Gene3D" id="1.10.357.20">
    <property type="entry name" value="SLC41 divalent cation transporters, integral membrane domain"/>
    <property type="match status" value="4"/>
</dbReference>
<evidence type="ECO:0000256" key="8">
    <source>
        <dbReference type="ARBA" id="ARBA00023136"/>
    </source>
</evidence>
<feature type="transmembrane region" description="Helical" evidence="9">
    <location>
        <begin position="684"/>
        <end position="705"/>
    </location>
</feature>
<sequence>MALKAGVQWDEDAASDTCSLLDKNNLPQPEVVTFQKESLWATSIQMFIPFLLAGFGMVAASLLLDKVQHWTVYHEVSEVYILVPALLGLKGNLEMTLASRLSTHANLGHLDTRQQMLSLIVGNLALILCQAIVVGFLASLAAVIFGWVPSGVINVNHALLLCASSIVTAFGASFILGLVMVGVILFSRYFNINPDNVATPIAASLGDLTTLACLSWLASLFYHTMDSHPWFTTIIIILGLILVPVWAWIASRNEYACAVLFSGWSPVIAAMIISSVGGLILDFTVSQYKGVAVFQLVINGVGGNLVAVQASRISTELHSKAKPGHLPNNMQVCISPCSAFCDSNETSHAGTARMLMLMVIPGHLVFSYTISYLQAGHTSFTLIFMIVYLISALLQVLLLLYIAQVMTLSMWKHHIDPDNSAIPYLTALGDLLGTLLLGIAFQFLFLIGDRDSDVEAMGSINHVQLSRKSSDTPSPSSAFDTGPTIDMEITLVNSPQDNSDNDNGRLPDVVVEAKIYDDEDQIRETYFSIAIQVFIPFLIAGFGMVFAGLVLDRIQHWPVFEEITELVILIPALLGLKGNLEMTLASRLSTQANLGHMDTAKQKISIIVGNLILIQCQAIVVGFLGAVVAVVMGGIKSNDVELDHAYLLCASSLVTVSIASFVLGLITAGVIVFSRHCHINPDNVATPIAASLGDITSLTLLSWVSTVLYDSIGTQDWLAPLIIAGYILAIPLWVWIAKRNIHTKDVLYHGWTPVMGAMLISSMGGLILDFMVSRFEGIAVFQPVINGVGGNLVAVQASRISTALHKQAELGILTSESNADEDTVIFISPVTSFCGKGVHARTTRVLMSMVIPGHVIFIYTIDYMKGGDTSLSSLFVVVYLCAALMQVATLLYVAYIMIHWMWKKKIDPDNSAIPYLTSIGDLLGISLLAIAFQFLYLCNVGNRFGNFPSQQAYNQIS</sequence>
<proteinExistence type="inferred from homology"/>
<feature type="transmembrane region" description="Helical" evidence="9">
    <location>
        <begin position="912"/>
        <end position="937"/>
    </location>
</feature>
<feature type="transmembrane region" description="Helical" evidence="9">
    <location>
        <begin position="44"/>
        <end position="64"/>
    </location>
</feature>
<evidence type="ECO:0000256" key="4">
    <source>
        <dbReference type="ARBA" id="ARBA00022692"/>
    </source>
</evidence>
<feature type="transmembrane region" description="Helical" evidence="9">
    <location>
        <begin position="876"/>
        <end position="900"/>
    </location>
</feature>
<feature type="transmembrane region" description="Helical" evidence="9">
    <location>
        <begin position="256"/>
        <end position="280"/>
    </location>
</feature>
<keyword evidence="4 9" id="KW-0812">Transmembrane</keyword>
<keyword evidence="8 9" id="KW-0472">Membrane</keyword>
<feature type="domain" description="SLC41A/MgtE integral membrane" evidence="10">
    <location>
        <begin position="83"/>
        <end position="215"/>
    </location>
</feature>
<dbReference type="AlphaFoldDB" id="A0A482WE84"/>
<dbReference type="PANTHER" id="PTHR16228">
    <property type="entry name" value="DIVALENT CATION TRANSPORTER SOLUTE CARRIER FAMILY 41"/>
    <property type="match status" value="1"/>
</dbReference>
<evidence type="ECO:0000256" key="7">
    <source>
        <dbReference type="ARBA" id="ARBA00023065"/>
    </source>
</evidence>
<keyword evidence="5" id="KW-0460">Magnesium</keyword>
<feature type="transmembrane region" description="Helical" evidence="9">
    <location>
        <begin position="354"/>
        <end position="373"/>
    </location>
</feature>
<feature type="transmembrane region" description="Helical" evidence="9">
    <location>
        <begin position="379"/>
        <end position="403"/>
    </location>
</feature>
<keyword evidence="3" id="KW-0813">Transport</keyword>
<dbReference type="GO" id="GO:0008324">
    <property type="term" value="F:monoatomic cation transmembrane transporter activity"/>
    <property type="evidence" value="ECO:0007669"/>
    <property type="project" value="InterPro"/>
</dbReference>
<evidence type="ECO:0000256" key="6">
    <source>
        <dbReference type="ARBA" id="ARBA00022989"/>
    </source>
</evidence>
<feature type="domain" description="SLC41A/MgtE integral membrane" evidence="10">
    <location>
        <begin position="297"/>
        <end position="437"/>
    </location>
</feature>
<dbReference type="PANTHER" id="PTHR16228:SF7">
    <property type="entry name" value="SLC41A_MGTE INTEGRAL MEMBRANE DOMAIN-CONTAINING PROTEIN"/>
    <property type="match status" value="1"/>
</dbReference>
<keyword evidence="12" id="KW-1185">Reference proteome</keyword>
<gene>
    <name evidence="11" type="ORF">BDFB_003284</name>
</gene>
<feature type="transmembrane region" description="Helical" evidence="9">
    <location>
        <begin position="611"/>
        <end position="633"/>
    </location>
</feature>
<dbReference type="FunFam" id="1.10.357.20:FF:000001">
    <property type="entry name" value="Solute carrier family 41 member 2"/>
    <property type="match status" value="2"/>
</dbReference>
<evidence type="ECO:0000256" key="5">
    <source>
        <dbReference type="ARBA" id="ARBA00022842"/>
    </source>
</evidence>
<comment type="caution">
    <text evidence="11">The sequence shown here is derived from an EMBL/GenBank/DDBJ whole genome shotgun (WGS) entry which is preliminary data.</text>
</comment>